<comment type="caution">
    <text evidence="2">The sequence shown here is derived from an EMBL/GenBank/DDBJ whole genome shotgun (WGS) entry which is preliminary data.</text>
</comment>
<name>K1SJQ6_9ZZZZ</name>
<gene>
    <name evidence="2" type="ORF">LEA_14170</name>
</gene>
<feature type="compositionally biased region" description="Basic and acidic residues" evidence="1">
    <location>
        <begin position="1"/>
        <end position="29"/>
    </location>
</feature>
<feature type="non-terminal residue" evidence="2">
    <location>
        <position position="95"/>
    </location>
</feature>
<dbReference type="EMBL" id="AJWY01009620">
    <property type="protein sequence ID" value="EKC57833.1"/>
    <property type="molecule type" value="Genomic_DNA"/>
</dbReference>
<dbReference type="AlphaFoldDB" id="K1SJQ6"/>
<feature type="compositionally biased region" description="Polar residues" evidence="1">
    <location>
        <begin position="52"/>
        <end position="62"/>
    </location>
</feature>
<proteinExistence type="predicted"/>
<feature type="region of interest" description="Disordered" evidence="1">
    <location>
        <begin position="1"/>
        <end position="71"/>
    </location>
</feature>
<protein>
    <submittedName>
        <fullName evidence="2">Uncharacterized protein</fullName>
    </submittedName>
</protein>
<sequence>MQSRTKGEMRHVDTRGNSVDLDKYNERYENIAPVNNRNNGDNTVHKQKLKQKSQQYRRQQGVRSHKRETEAERLKRIAAERAKRHIKITIPDEIT</sequence>
<feature type="compositionally biased region" description="Polar residues" evidence="1">
    <location>
        <begin position="33"/>
        <end position="42"/>
    </location>
</feature>
<accession>K1SJQ6</accession>
<reference evidence="2" key="1">
    <citation type="journal article" date="2013" name="Environ. Microbiol.">
        <title>Microbiota from the distal guts of lean and obese adolescents exhibit partial functional redundancy besides clear differences in community structure.</title>
        <authorList>
            <person name="Ferrer M."/>
            <person name="Ruiz A."/>
            <person name="Lanza F."/>
            <person name="Haange S.B."/>
            <person name="Oberbach A."/>
            <person name="Till H."/>
            <person name="Bargiela R."/>
            <person name="Campoy C."/>
            <person name="Segura M.T."/>
            <person name="Richter M."/>
            <person name="von Bergen M."/>
            <person name="Seifert J."/>
            <person name="Suarez A."/>
        </authorList>
    </citation>
    <scope>NUCLEOTIDE SEQUENCE</scope>
</reference>
<evidence type="ECO:0000256" key="1">
    <source>
        <dbReference type="SAM" id="MobiDB-lite"/>
    </source>
</evidence>
<organism evidence="2">
    <name type="scientific">human gut metagenome</name>
    <dbReference type="NCBI Taxonomy" id="408170"/>
    <lineage>
        <taxon>unclassified sequences</taxon>
        <taxon>metagenomes</taxon>
        <taxon>organismal metagenomes</taxon>
    </lineage>
</organism>
<evidence type="ECO:0000313" key="2">
    <source>
        <dbReference type="EMBL" id="EKC57833.1"/>
    </source>
</evidence>